<dbReference type="Proteomes" id="UP000544551">
    <property type="component" value="Unassembled WGS sequence"/>
</dbReference>
<keyword evidence="2" id="KW-0472">Membrane</keyword>
<feature type="compositionally biased region" description="Acidic residues" evidence="1">
    <location>
        <begin position="174"/>
        <end position="195"/>
    </location>
</feature>
<feature type="compositionally biased region" description="Low complexity" evidence="1">
    <location>
        <begin position="156"/>
        <end position="173"/>
    </location>
</feature>
<feature type="compositionally biased region" description="Acidic residues" evidence="1">
    <location>
        <begin position="106"/>
        <end position="118"/>
    </location>
</feature>
<dbReference type="EMBL" id="JABAFZ010000006">
    <property type="protein sequence ID" value="NME89626.1"/>
    <property type="molecule type" value="Genomic_DNA"/>
</dbReference>
<proteinExistence type="predicted"/>
<evidence type="ECO:0000256" key="2">
    <source>
        <dbReference type="SAM" id="Phobius"/>
    </source>
</evidence>
<comment type="caution">
    <text evidence="3">The sequence shown here is derived from an EMBL/GenBank/DDBJ whole genome shotgun (WGS) entry which is preliminary data.</text>
</comment>
<feature type="compositionally biased region" description="Low complexity" evidence="1">
    <location>
        <begin position="48"/>
        <end position="60"/>
    </location>
</feature>
<sequence length="483" mass="52095">MSRTGEAFDDTRVLFEGDSGALEPQRGPKLSAKAARIKARKDAEAEAEANTDAAQDAAAEQADDAAESNEEKQTIAAAAARIKSEYDNADAQSEADTSAGTAEAAETIEGEIVYEVEAADSKNATYSAESSDADSAADAADDIVDVDVVDADVEEPQQAAPVQASAARPVSVELSDEDLDVLEGGLDEDDDILLEDEPRKESPKASLDAEVSASESTVFTAPAAYELADDAYEMDETYVSAVDMMYPGAVDPDTEANADTVADAELTSAAEHNTDEDLEDGVAADANEGVLADEDVAHNEVNEQFEEDVVGTDSDTELSEEELEFAQSRVGRGGWDPQADAENKATRYQRRQRTLMGLAIVVVLTVALGIIFGGWLWWAAAIAGGLTIAYLVALRTQVRQEQQLRARRISQLRRARLGVRSAQDEELAIPRYLRRPGAVIVEIDDSSPDWDHLPEMHEEVEEIPQRPAPRRIRRDDLAARRVG</sequence>
<feature type="compositionally biased region" description="Acidic residues" evidence="1">
    <location>
        <begin position="139"/>
        <end position="155"/>
    </location>
</feature>
<evidence type="ECO:0000313" key="4">
    <source>
        <dbReference type="Proteomes" id="UP000544551"/>
    </source>
</evidence>
<feature type="region of interest" description="Disordered" evidence="1">
    <location>
        <begin position="459"/>
        <end position="483"/>
    </location>
</feature>
<organism evidence="3 4">
    <name type="scientific">Corynebacterium stationis</name>
    <dbReference type="NCBI Taxonomy" id="1705"/>
    <lineage>
        <taxon>Bacteria</taxon>
        <taxon>Bacillati</taxon>
        <taxon>Actinomycetota</taxon>
        <taxon>Actinomycetes</taxon>
        <taxon>Mycobacteriales</taxon>
        <taxon>Corynebacteriaceae</taxon>
        <taxon>Corynebacterium</taxon>
    </lineage>
</organism>
<gene>
    <name evidence="3" type="ORF">HF853_08090</name>
</gene>
<feature type="compositionally biased region" description="Low complexity" evidence="1">
    <location>
        <begin position="127"/>
        <end position="138"/>
    </location>
</feature>
<feature type="compositionally biased region" description="Basic and acidic residues" evidence="1">
    <location>
        <begin position="473"/>
        <end position="483"/>
    </location>
</feature>
<dbReference type="NCBIfam" id="NF045516">
    <property type="entry name" value="GlpR"/>
    <property type="match status" value="1"/>
</dbReference>
<keyword evidence="2" id="KW-1133">Transmembrane helix</keyword>
<dbReference type="InterPro" id="IPR053779">
    <property type="entry name" value="GlpR"/>
</dbReference>
<accession>A0AB36CM96</accession>
<evidence type="ECO:0000313" key="3">
    <source>
        <dbReference type="EMBL" id="NME89626.1"/>
    </source>
</evidence>
<feature type="transmembrane region" description="Helical" evidence="2">
    <location>
        <begin position="354"/>
        <end position="372"/>
    </location>
</feature>
<reference evidence="3 4" key="1">
    <citation type="submission" date="2020-04" db="EMBL/GenBank/DDBJ databases">
        <authorList>
            <person name="Hitch T.C.A."/>
            <person name="Wylensek D."/>
            <person name="Clavel T."/>
        </authorList>
    </citation>
    <scope>NUCLEOTIDE SEQUENCE [LARGE SCALE GENOMIC DNA]</scope>
    <source>
        <strain evidence="3 4">BL-383-APC-3D</strain>
    </source>
</reference>
<feature type="compositionally biased region" description="Low complexity" evidence="1">
    <location>
        <begin position="94"/>
        <end position="105"/>
    </location>
</feature>
<protein>
    <submittedName>
        <fullName evidence="3">Uncharacterized protein</fullName>
    </submittedName>
</protein>
<evidence type="ECO:0000256" key="1">
    <source>
        <dbReference type="SAM" id="MobiDB-lite"/>
    </source>
</evidence>
<dbReference type="AlphaFoldDB" id="A0AB36CM96"/>
<feature type="transmembrane region" description="Helical" evidence="2">
    <location>
        <begin position="378"/>
        <end position="398"/>
    </location>
</feature>
<name>A0AB36CM96_9CORY</name>
<feature type="region of interest" description="Disordered" evidence="1">
    <location>
        <begin position="1"/>
        <end position="216"/>
    </location>
</feature>
<keyword evidence="2" id="KW-0812">Transmembrane</keyword>